<keyword evidence="7" id="KW-0408">Iron</keyword>
<name>A0A2G8LME3_STIJA</name>
<dbReference type="Proteomes" id="UP000230750">
    <property type="component" value="Unassembled WGS sequence"/>
</dbReference>
<evidence type="ECO:0000256" key="6">
    <source>
        <dbReference type="ARBA" id="ARBA00023002"/>
    </source>
</evidence>
<evidence type="ECO:0000256" key="1">
    <source>
        <dbReference type="ARBA" id="ARBA00001954"/>
    </source>
</evidence>
<keyword evidence="4" id="KW-0479">Metal-binding</keyword>
<evidence type="ECO:0000256" key="3">
    <source>
        <dbReference type="ARBA" id="ARBA00007879"/>
    </source>
</evidence>
<reference evidence="10 11" key="1">
    <citation type="journal article" date="2017" name="PLoS Biol.">
        <title>The sea cucumber genome provides insights into morphological evolution and visceral regeneration.</title>
        <authorList>
            <person name="Zhang X."/>
            <person name="Sun L."/>
            <person name="Yuan J."/>
            <person name="Sun Y."/>
            <person name="Gao Y."/>
            <person name="Zhang L."/>
            <person name="Li S."/>
            <person name="Dai H."/>
            <person name="Hamel J.F."/>
            <person name="Liu C."/>
            <person name="Yu Y."/>
            <person name="Liu S."/>
            <person name="Lin W."/>
            <person name="Guo K."/>
            <person name="Jin S."/>
            <person name="Xu P."/>
            <person name="Storey K.B."/>
            <person name="Huan P."/>
            <person name="Zhang T."/>
            <person name="Zhou Y."/>
            <person name="Zhang J."/>
            <person name="Lin C."/>
            <person name="Li X."/>
            <person name="Xing L."/>
            <person name="Huo D."/>
            <person name="Sun M."/>
            <person name="Wang L."/>
            <person name="Mercier A."/>
            <person name="Li F."/>
            <person name="Yang H."/>
            <person name="Xiang J."/>
        </authorList>
    </citation>
    <scope>NUCLEOTIDE SEQUENCE [LARGE SCALE GENOMIC DNA]</scope>
    <source>
        <strain evidence="10">Shaxun</strain>
        <tissue evidence="10">Muscle</tissue>
    </source>
</reference>
<dbReference type="InterPro" id="IPR027450">
    <property type="entry name" value="AlkB-like"/>
</dbReference>
<proteinExistence type="inferred from homology"/>
<dbReference type="SUPFAM" id="SSF51197">
    <property type="entry name" value="Clavaminate synthase-like"/>
    <property type="match status" value="1"/>
</dbReference>
<evidence type="ECO:0000256" key="4">
    <source>
        <dbReference type="ARBA" id="ARBA00022723"/>
    </source>
</evidence>
<sequence length="248" mass="28348">MASHDQTARDDLLTSEVLKEDISAFKVHQAPDTVYYIPDFITADEEKHLLHQVYAAPKPKWTQLSIEDYKTGWFTPSKRNDRGETTRGEYNVYIRWLDVYAKKIAKYGVFEEHVPNHVLVNEYNPGQGIMPHEDGPLFYPVVTTINLGSHSVLQFSHHSVKQQMVDDGSKDFSLLLQPRSLLMLKNVVYTDYLHGIAELFKDTLGNDIVNLDATGQALGDCLLRETRVSLTIRYVPKTLKVKLMLGKR</sequence>
<comment type="caution">
    <text evidence="10">The sequence shown here is derived from an EMBL/GenBank/DDBJ whole genome shotgun (WGS) entry which is preliminary data.</text>
</comment>
<dbReference type="AlphaFoldDB" id="A0A2G8LME3"/>
<evidence type="ECO:0000256" key="8">
    <source>
        <dbReference type="ARBA" id="ARBA00023242"/>
    </source>
</evidence>
<evidence type="ECO:0000256" key="7">
    <source>
        <dbReference type="ARBA" id="ARBA00023004"/>
    </source>
</evidence>
<keyword evidence="5 10" id="KW-0223">Dioxygenase</keyword>
<keyword evidence="8" id="KW-0539">Nucleus</keyword>
<dbReference type="GO" id="GO:0046872">
    <property type="term" value="F:metal ion binding"/>
    <property type="evidence" value="ECO:0007669"/>
    <property type="project" value="UniProtKB-KW"/>
</dbReference>
<dbReference type="InterPro" id="IPR032862">
    <property type="entry name" value="ALKBH6"/>
</dbReference>
<comment type="cofactor">
    <cofactor evidence="1">
        <name>Fe(2+)</name>
        <dbReference type="ChEBI" id="CHEBI:29033"/>
    </cofactor>
</comment>
<dbReference type="InterPro" id="IPR005123">
    <property type="entry name" value="Oxoglu/Fe-dep_dioxygenase_dom"/>
</dbReference>
<dbReference type="InterPro" id="IPR037151">
    <property type="entry name" value="AlkB-like_sf"/>
</dbReference>
<accession>A0A2G8LME3</accession>
<dbReference type="OrthoDB" id="412814at2759"/>
<gene>
    <name evidence="10" type="ORF">BSL78_01644</name>
</gene>
<evidence type="ECO:0000313" key="10">
    <source>
        <dbReference type="EMBL" id="PIK61423.1"/>
    </source>
</evidence>
<keyword evidence="6" id="KW-0560">Oxidoreductase</keyword>
<comment type="similarity">
    <text evidence="3">Belongs to the alkB family.</text>
</comment>
<dbReference type="Gene3D" id="2.60.120.590">
    <property type="entry name" value="Alpha-ketoglutarate-dependent dioxygenase AlkB-like"/>
    <property type="match status" value="1"/>
</dbReference>
<feature type="domain" description="Fe2OG dioxygenase" evidence="9">
    <location>
        <begin position="114"/>
        <end position="236"/>
    </location>
</feature>
<evidence type="ECO:0000256" key="5">
    <source>
        <dbReference type="ARBA" id="ARBA00022964"/>
    </source>
</evidence>
<keyword evidence="11" id="KW-1185">Reference proteome</keyword>
<dbReference type="GO" id="GO:0005634">
    <property type="term" value="C:nucleus"/>
    <property type="evidence" value="ECO:0007669"/>
    <property type="project" value="UniProtKB-SubCell"/>
</dbReference>
<dbReference type="PANTHER" id="PTHR46030:SF1">
    <property type="entry name" value="ALPHA-KETOGLUTARATE-DEPENDENT DIOXYGENASE ALKB HOMOLOG 6"/>
    <property type="match status" value="1"/>
</dbReference>
<dbReference type="Pfam" id="PF13532">
    <property type="entry name" value="2OG-FeII_Oxy_2"/>
    <property type="match status" value="1"/>
</dbReference>
<evidence type="ECO:0000256" key="2">
    <source>
        <dbReference type="ARBA" id="ARBA00004123"/>
    </source>
</evidence>
<dbReference type="PANTHER" id="PTHR46030">
    <property type="entry name" value="ALPHA-KETOGLUTARATE-DEPENDENT DIOXYGENASE ALKB HOMOLOG 6"/>
    <property type="match status" value="1"/>
</dbReference>
<dbReference type="PROSITE" id="PS51471">
    <property type="entry name" value="FE2OG_OXY"/>
    <property type="match status" value="1"/>
</dbReference>
<comment type="subcellular location">
    <subcellularLocation>
        <location evidence="2">Nucleus</location>
    </subcellularLocation>
</comment>
<evidence type="ECO:0000259" key="9">
    <source>
        <dbReference type="PROSITE" id="PS51471"/>
    </source>
</evidence>
<organism evidence="10 11">
    <name type="scientific">Stichopus japonicus</name>
    <name type="common">Sea cucumber</name>
    <dbReference type="NCBI Taxonomy" id="307972"/>
    <lineage>
        <taxon>Eukaryota</taxon>
        <taxon>Metazoa</taxon>
        <taxon>Echinodermata</taxon>
        <taxon>Eleutherozoa</taxon>
        <taxon>Echinozoa</taxon>
        <taxon>Holothuroidea</taxon>
        <taxon>Aspidochirotacea</taxon>
        <taxon>Aspidochirotida</taxon>
        <taxon>Stichopodidae</taxon>
        <taxon>Apostichopus</taxon>
    </lineage>
</organism>
<protein>
    <submittedName>
        <fullName evidence="10">Putative alpha-ketoglutarate-dependent dioxygenase alkB-like 6 isoform X2</fullName>
    </submittedName>
</protein>
<dbReference type="STRING" id="307972.A0A2G8LME3"/>
<dbReference type="EMBL" id="MRZV01000032">
    <property type="protein sequence ID" value="PIK61423.1"/>
    <property type="molecule type" value="Genomic_DNA"/>
</dbReference>
<evidence type="ECO:0000313" key="11">
    <source>
        <dbReference type="Proteomes" id="UP000230750"/>
    </source>
</evidence>
<dbReference type="GO" id="GO:0051213">
    <property type="term" value="F:dioxygenase activity"/>
    <property type="evidence" value="ECO:0007669"/>
    <property type="project" value="UniProtKB-KW"/>
</dbReference>